<dbReference type="Proteomes" id="UP001199642">
    <property type="component" value="Chromosome"/>
</dbReference>
<gene>
    <name evidence="10" type="ORF">K8F61_00095</name>
</gene>
<evidence type="ECO:0000256" key="6">
    <source>
        <dbReference type="ARBA" id="ARBA00034125"/>
    </source>
</evidence>
<keyword evidence="5 8" id="KW-0472">Membrane</keyword>
<feature type="region of interest" description="Disordered" evidence="7">
    <location>
        <begin position="1"/>
        <end position="23"/>
    </location>
</feature>
<reference evidence="10 11" key="1">
    <citation type="submission" date="2023-01" db="EMBL/GenBank/DDBJ databases">
        <title>Characterization of estradiol degrading bacteria Microbacterium sp. MZT7 and reveal degrading genes through genome analysis.</title>
        <authorList>
            <person name="Hao P."/>
            <person name="Gao Y."/>
        </authorList>
    </citation>
    <scope>NUCLEOTIDE SEQUENCE [LARGE SCALE GENOMIC DNA]</scope>
    <source>
        <strain evidence="10 11">MZT7</strain>
    </source>
</reference>
<dbReference type="Pfam" id="PF06738">
    <property type="entry name" value="ThrE"/>
    <property type="match status" value="1"/>
</dbReference>
<feature type="transmembrane region" description="Helical" evidence="8">
    <location>
        <begin position="159"/>
        <end position="178"/>
    </location>
</feature>
<feature type="domain" description="Threonine/serine exporter-like N-terminal" evidence="9">
    <location>
        <begin position="34"/>
        <end position="268"/>
    </location>
</feature>
<sequence length="451" mass="45908">MRVPAVTRPVPTPRRCGVSTTTSPRPELDVTFGELGALLLDGGLSVTDVRGSLEEIRLRAAPEDELAFAVLPEHVLVSRPGIPFATTTVSTGGVGLTSRQAAHASRLAQELQSGRVPLDEARARMAEIRALPWPGRATQGVVGAALISAGLAVVFRCPWWAVVLALLVGAVVGVVTEYMSRIRPAAAIVPFVSAFVSTLIVGTTATALDLGPVPLFAVCAPIAILVPGALITNALLELTAADIVTGASRLMYGLIMLAFMATGVSAGALLTGLRIDSDSAALVGQAALVTADRGGWEAVPPVPLAWIGVVVLAVGIGLAFGSGPRLTLVCVVVMSGTYALLSVLSPLLGSAVATGVSAAVLFVAARVIERLTVAIPATVSFQPAFLLLVPGTVGLVALASFDADALAAAPAIFLSLCIGTKVGALIADLSHVTATAFRARRAGRPGTGLLQ</sequence>
<evidence type="ECO:0000256" key="1">
    <source>
        <dbReference type="ARBA" id="ARBA00004651"/>
    </source>
</evidence>
<feature type="transmembrane region" description="Helical" evidence="8">
    <location>
        <begin position="250"/>
        <end position="270"/>
    </location>
</feature>
<feature type="transmembrane region" description="Helical" evidence="8">
    <location>
        <begin position="303"/>
        <end position="321"/>
    </location>
</feature>
<evidence type="ECO:0000256" key="8">
    <source>
        <dbReference type="SAM" id="Phobius"/>
    </source>
</evidence>
<organism evidence="10 11">
    <name type="scientific">Microbacterium resistens</name>
    <dbReference type="NCBI Taxonomy" id="156977"/>
    <lineage>
        <taxon>Bacteria</taxon>
        <taxon>Bacillati</taxon>
        <taxon>Actinomycetota</taxon>
        <taxon>Actinomycetes</taxon>
        <taxon>Micrococcales</taxon>
        <taxon>Microbacteriaceae</taxon>
        <taxon>Microbacterium</taxon>
    </lineage>
</organism>
<feature type="transmembrane region" description="Helical" evidence="8">
    <location>
        <begin position="380"/>
        <end position="401"/>
    </location>
</feature>
<protein>
    <submittedName>
        <fullName evidence="10">Threonine/serine exporter family protein</fullName>
    </submittedName>
</protein>
<evidence type="ECO:0000313" key="11">
    <source>
        <dbReference type="Proteomes" id="UP001199642"/>
    </source>
</evidence>
<evidence type="ECO:0000313" key="10">
    <source>
        <dbReference type="EMBL" id="UGS28380.1"/>
    </source>
</evidence>
<keyword evidence="2" id="KW-1003">Cell membrane</keyword>
<evidence type="ECO:0000256" key="5">
    <source>
        <dbReference type="ARBA" id="ARBA00023136"/>
    </source>
</evidence>
<comment type="similarity">
    <text evidence="6">Belongs to the ThrE exporter (TC 2.A.79) family.</text>
</comment>
<feature type="transmembrane region" description="Helical" evidence="8">
    <location>
        <begin position="214"/>
        <end position="238"/>
    </location>
</feature>
<proteinExistence type="inferred from homology"/>
<feature type="transmembrane region" description="Helical" evidence="8">
    <location>
        <begin position="350"/>
        <end position="368"/>
    </location>
</feature>
<dbReference type="PANTHER" id="PTHR34390">
    <property type="entry name" value="UPF0442 PROTEIN YJJB-RELATED"/>
    <property type="match status" value="1"/>
</dbReference>
<evidence type="ECO:0000256" key="4">
    <source>
        <dbReference type="ARBA" id="ARBA00022989"/>
    </source>
</evidence>
<evidence type="ECO:0000256" key="3">
    <source>
        <dbReference type="ARBA" id="ARBA00022692"/>
    </source>
</evidence>
<feature type="transmembrane region" description="Helical" evidence="8">
    <location>
        <begin position="185"/>
        <end position="208"/>
    </location>
</feature>
<dbReference type="InterPro" id="IPR050539">
    <property type="entry name" value="ThrE_Dicarb/AminoAcid_Exp"/>
</dbReference>
<keyword evidence="11" id="KW-1185">Reference proteome</keyword>
<accession>A0ABY3RZ72</accession>
<keyword evidence="4 8" id="KW-1133">Transmembrane helix</keyword>
<keyword evidence="3 8" id="KW-0812">Transmembrane</keyword>
<evidence type="ECO:0000256" key="2">
    <source>
        <dbReference type="ARBA" id="ARBA00022475"/>
    </source>
</evidence>
<dbReference type="EMBL" id="CP082781">
    <property type="protein sequence ID" value="UGS28380.1"/>
    <property type="molecule type" value="Genomic_DNA"/>
</dbReference>
<dbReference type="PANTHER" id="PTHR34390:SF2">
    <property type="entry name" value="SUCCINATE TRANSPORTER SUBUNIT YJJP-RELATED"/>
    <property type="match status" value="1"/>
</dbReference>
<dbReference type="InterPro" id="IPR010619">
    <property type="entry name" value="ThrE-like_N"/>
</dbReference>
<evidence type="ECO:0000256" key="7">
    <source>
        <dbReference type="SAM" id="MobiDB-lite"/>
    </source>
</evidence>
<feature type="compositionally biased region" description="Low complexity" evidence="7">
    <location>
        <begin position="1"/>
        <end position="15"/>
    </location>
</feature>
<name>A0ABY3RZ72_9MICO</name>
<feature type="transmembrane region" description="Helical" evidence="8">
    <location>
        <begin position="407"/>
        <end position="430"/>
    </location>
</feature>
<evidence type="ECO:0000259" key="9">
    <source>
        <dbReference type="Pfam" id="PF06738"/>
    </source>
</evidence>
<comment type="subcellular location">
    <subcellularLocation>
        <location evidence="1">Cell membrane</location>
        <topology evidence="1">Multi-pass membrane protein</topology>
    </subcellularLocation>
</comment>